<dbReference type="Proteomes" id="UP000299102">
    <property type="component" value="Unassembled WGS sequence"/>
</dbReference>
<reference evidence="1 2" key="1">
    <citation type="journal article" date="2019" name="Commun. Biol.">
        <title>The bagworm genome reveals a unique fibroin gene that provides high tensile strength.</title>
        <authorList>
            <person name="Kono N."/>
            <person name="Nakamura H."/>
            <person name="Ohtoshi R."/>
            <person name="Tomita M."/>
            <person name="Numata K."/>
            <person name="Arakawa K."/>
        </authorList>
    </citation>
    <scope>NUCLEOTIDE SEQUENCE [LARGE SCALE GENOMIC DNA]</scope>
</reference>
<evidence type="ECO:0000313" key="1">
    <source>
        <dbReference type="EMBL" id="GBP32976.1"/>
    </source>
</evidence>
<dbReference type="AlphaFoldDB" id="A0A4C1V3Q1"/>
<name>A0A4C1V3Q1_EUMVA</name>
<comment type="caution">
    <text evidence="1">The sequence shown here is derived from an EMBL/GenBank/DDBJ whole genome shotgun (WGS) entry which is preliminary data.</text>
</comment>
<dbReference type="EMBL" id="BGZK01000267">
    <property type="protein sequence ID" value="GBP32976.1"/>
    <property type="molecule type" value="Genomic_DNA"/>
</dbReference>
<keyword evidence="2" id="KW-1185">Reference proteome</keyword>
<evidence type="ECO:0000313" key="2">
    <source>
        <dbReference type="Proteomes" id="UP000299102"/>
    </source>
</evidence>
<protein>
    <submittedName>
        <fullName evidence="1">Uncharacterized protein</fullName>
    </submittedName>
</protein>
<dbReference type="OrthoDB" id="6752380at2759"/>
<accession>A0A4C1V3Q1</accession>
<sequence length="148" mass="16675">MKGQDQGSNSPKLTRPNLTRVTLLAFLRRKDKDVVGSGGPRQTLTTRTLWVRATRARHCRASRNAGPRASDALAPLTDGVGTEPVLRRLSEMLGRFGLPRIIVIHNAMPFISERFRGYCKVNDTSRFPRTIRCMDKSSFNYSRNSKTI</sequence>
<gene>
    <name evidence="1" type="ORF">EVAR_20157_1</name>
</gene>
<organism evidence="1 2">
    <name type="scientific">Eumeta variegata</name>
    <name type="common">Bagworm moth</name>
    <name type="synonym">Eumeta japonica</name>
    <dbReference type="NCBI Taxonomy" id="151549"/>
    <lineage>
        <taxon>Eukaryota</taxon>
        <taxon>Metazoa</taxon>
        <taxon>Ecdysozoa</taxon>
        <taxon>Arthropoda</taxon>
        <taxon>Hexapoda</taxon>
        <taxon>Insecta</taxon>
        <taxon>Pterygota</taxon>
        <taxon>Neoptera</taxon>
        <taxon>Endopterygota</taxon>
        <taxon>Lepidoptera</taxon>
        <taxon>Glossata</taxon>
        <taxon>Ditrysia</taxon>
        <taxon>Tineoidea</taxon>
        <taxon>Psychidae</taxon>
        <taxon>Oiketicinae</taxon>
        <taxon>Eumeta</taxon>
    </lineage>
</organism>
<proteinExistence type="predicted"/>